<dbReference type="Proteomes" id="UP000244527">
    <property type="component" value="Chromosome"/>
</dbReference>
<feature type="transmembrane region" description="Helical" evidence="1">
    <location>
        <begin position="99"/>
        <end position="118"/>
    </location>
</feature>
<dbReference type="Pfam" id="PF01757">
    <property type="entry name" value="Acyl_transf_3"/>
    <property type="match status" value="1"/>
</dbReference>
<feature type="transmembrane region" description="Helical" evidence="1">
    <location>
        <begin position="61"/>
        <end position="78"/>
    </location>
</feature>
<reference evidence="3 4" key="1">
    <citation type="submission" date="2017-04" db="EMBL/GenBank/DDBJ databases">
        <title>Compelte genome sequence of WV33.</title>
        <authorList>
            <person name="Lee P.C."/>
        </authorList>
    </citation>
    <scope>NUCLEOTIDE SEQUENCE [LARGE SCALE GENOMIC DNA]</scope>
    <source>
        <strain evidence="3 4">WV33</strain>
    </source>
</reference>
<protein>
    <recommendedName>
        <fullName evidence="2">Acyltransferase 3 domain-containing protein</fullName>
    </recommendedName>
</protein>
<dbReference type="GO" id="GO:0000271">
    <property type="term" value="P:polysaccharide biosynthetic process"/>
    <property type="evidence" value="ECO:0007669"/>
    <property type="project" value="TreeGrafter"/>
</dbReference>
<evidence type="ECO:0000313" key="3">
    <source>
        <dbReference type="EMBL" id="AWG22194.1"/>
    </source>
</evidence>
<dbReference type="InterPro" id="IPR002656">
    <property type="entry name" value="Acyl_transf_3_dom"/>
</dbReference>
<name>A0A2S1LEK1_9FLAO</name>
<dbReference type="InterPro" id="IPR050879">
    <property type="entry name" value="Acyltransferase_3"/>
</dbReference>
<sequence>MNKVNVMNKKAIKGEGSLDILYVLRAIAVLMVCFCHFGKVASINGNNFSKLFSYFEKYGKYGVEIFFVISGFVIPLSLSRGKYTIENYPKFLLKRVVRLHPPYIAALILTLTIMFISYKVRHVVYPENVLSIFQSLFYLHVPSDNPVFWTLLIEAQYYLFIGLFFTLITRMPKFSILVFVPFFLLFSMTLVADYIELFKFIEYFLMGTVGYCLYSKTGDKYINNLVLVLILSFITFKGNYVGLFFSFSTLVIILFINLKVSKAIKFLGIISYSIYLIHFPIGMKLMNFMKPRINDTSMPLLFLLALIVSIACSWVFYILFEAYSEKLSKKIKYTQ</sequence>
<evidence type="ECO:0000256" key="1">
    <source>
        <dbReference type="SAM" id="Phobius"/>
    </source>
</evidence>
<dbReference type="KEGG" id="ffa:FFWV33_12055"/>
<feature type="transmembrane region" description="Helical" evidence="1">
    <location>
        <begin position="301"/>
        <end position="320"/>
    </location>
</feature>
<feature type="domain" description="Acyltransferase 3" evidence="2">
    <location>
        <begin position="23"/>
        <end position="317"/>
    </location>
</feature>
<gene>
    <name evidence="3" type="ORF">FFWV33_12055</name>
</gene>
<keyword evidence="4" id="KW-1185">Reference proteome</keyword>
<evidence type="ECO:0000259" key="2">
    <source>
        <dbReference type="Pfam" id="PF01757"/>
    </source>
</evidence>
<dbReference type="PANTHER" id="PTHR23028:SF53">
    <property type="entry name" value="ACYL_TRANSF_3 DOMAIN-CONTAINING PROTEIN"/>
    <property type="match status" value="1"/>
</dbReference>
<dbReference type="AlphaFoldDB" id="A0A2S1LEK1"/>
<organism evidence="3 4">
    <name type="scientific">Flavobacterium faecale</name>
    <dbReference type="NCBI Taxonomy" id="1355330"/>
    <lineage>
        <taxon>Bacteria</taxon>
        <taxon>Pseudomonadati</taxon>
        <taxon>Bacteroidota</taxon>
        <taxon>Flavobacteriia</taxon>
        <taxon>Flavobacteriales</taxon>
        <taxon>Flavobacteriaceae</taxon>
        <taxon>Flavobacterium</taxon>
    </lineage>
</organism>
<dbReference type="GO" id="GO:0016020">
    <property type="term" value="C:membrane"/>
    <property type="evidence" value="ECO:0007669"/>
    <property type="project" value="TreeGrafter"/>
</dbReference>
<feature type="transmembrane region" description="Helical" evidence="1">
    <location>
        <begin position="221"/>
        <end position="236"/>
    </location>
</feature>
<keyword evidence="1" id="KW-0472">Membrane</keyword>
<feature type="transmembrane region" description="Helical" evidence="1">
    <location>
        <begin position="147"/>
        <end position="167"/>
    </location>
</feature>
<dbReference type="PANTHER" id="PTHR23028">
    <property type="entry name" value="ACETYLTRANSFERASE"/>
    <property type="match status" value="1"/>
</dbReference>
<feature type="transmembrane region" description="Helical" evidence="1">
    <location>
        <begin position="174"/>
        <end position="191"/>
    </location>
</feature>
<accession>A0A2S1LEK1</accession>
<dbReference type="GO" id="GO:0016747">
    <property type="term" value="F:acyltransferase activity, transferring groups other than amino-acyl groups"/>
    <property type="evidence" value="ECO:0007669"/>
    <property type="project" value="InterPro"/>
</dbReference>
<evidence type="ECO:0000313" key="4">
    <source>
        <dbReference type="Proteomes" id="UP000244527"/>
    </source>
</evidence>
<keyword evidence="1" id="KW-0812">Transmembrane</keyword>
<keyword evidence="1" id="KW-1133">Transmembrane helix</keyword>
<feature type="transmembrane region" description="Helical" evidence="1">
    <location>
        <begin position="20"/>
        <end position="41"/>
    </location>
</feature>
<feature type="transmembrane region" description="Helical" evidence="1">
    <location>
        <begin position="263"/>
        <end position="281"/>
    </location>
</feature>
<proteinExistence type="predicted"/>
<dbReference type="EMBL" id="CP020918">
    <property type="protein sequence ID" value="AWG22194.1"/>
    <property type="molecule type" value="Genomic_DNA"/>
</dbReference>